<evidence type="ECO:0000256" key="1">
    <source>
        <dbReference type="SAM" id="MobiDB-lite"/>
    </source>
</evidence>
<name>A0A074Z7Y6_AURSE</name>
<dbReference type="RefSeq" id="XP_013343441.1">
    <property type="nucleotide sequence ID" value="XM_013487987.1"/>
</dbReference>
<dbReference type="PANTHER" id="PTHR33927">
    <property type="entry name" value="TRANSMEMBRANE PROTEIN"/>
    <property type="match status" value="1"/>
</dbReference>
<evidence type="ECO:0000256" key="2">
    <source>
        <dbReference type="SAM" id="Phobius"/>
    </source>
</evidence>
<keyword evidence="2" id="KW-0812">Transmembrane</keyword>
<keyword evidence="2" id="KW-1133">Transmembrane helix</keyword>
<dbReference type="HOGENOM" id="CLU_005562_3_0_1"/>
<keyword evidence="2" id="KW-0472">Membrane</keyword>
<feature type="transmembrane region" description="Helical" evidence="2">
    <location>
        <begin position="280"/>
        <end position="300"/>
    </location>
</feature>
<dbReference type="InterPro" id="IPR052979">
    <property type="entry name" value="Adenylate-forming_domain"/>
</dbReference>
<dbReference type="OrthoDB" id="3142841at2759"/>
<evidence type="ECO:0000313" key="4">
    <source>
        <dbReference type="Proteomes" id="UP000030641"/>
    </source>
</evidence>
<proteinExistence type="predicted"/>
<keyword evidence="4" id="KW-1185">Reference proteome</keyword>
<dbReference type="PANTHER" id="PTHR33927:SF5">
    <property type="entry name" value="ENZYME, PUTATIVE (AFU_ORTHOLOGUE AFUA_8G01222)-RELATED"/>
    <property type="match status" value="1"/>
</dbReference>
<sequence>MAARRYSGPPAVTVVVKTNGARPRANSEPMTSYGSIDSPPEETRLARALRLQAEPFSNFGLGEKHWLLPLMKSSFASSPISEDEEQLCEKAHHPVITDKGQLEWLASSQELPALLGTETTRRFWDFFSLYRLIFAFIMFANFFITVLIVPFTSTTSSDAATAATVNLCVAILVRNEHVVNTMFRIACALKPSAPLSIRRIGGKVYSYGGFHSGCAMAGMLWYLAFTILLGTDLQDPYKRPAFGFAVFTSTLLLIISWTAFPTFRVSYHNTFEAVHRFAGWFSVTLLWAQLGASVATSNYFSGEPVGLLLAQSPLFWCLCIITLAIIYPWSRLRLRDVHVQVLSPRAALLHFDYRRMDTCQGIRITNSPLKETHSFATISRVGEEQGFRVLMSRAGDWTSEFIDNPPTSIWVKGAPIYGVMRVALIFKKVLVVATGTGIGPCLSLLESCPEFDMHVLWMGSKPRESYGDGIINSVFTADSGACIVDTSKAGRGDILRLVHARYVESESEAIVIISNASVTRQVVGGLESRGIPAFGAIFDS</sequence>
<dbReference type="EMBL" id="KL584760">
    <property type="protein sequence ID" value="KEQ94991.1"/>
    <property type="molecule type" value="Genomic_DNA"/>
</dbReference>
<evidence type="ECO:0008006" key="5">
    <source>
        <dbReference type="Google" id="ProtNLM"/>
    </source>
</evidence>
<reference evidence="3 4" key="1">
    <citation type="journal article" date="2014" name="BMC Genomics">
        <title>Genome sequencing of four Aureobasidium pullulans varieties: biotechnological potential, stress tolerance, and description of new species.</title>
        <authorList>
            <person name="Gostin Ar C."/>
            <person name="Ohm R.A."/>
            <person name="Kogej T."/>
            <person name="Sonjak S."/>
            <person name="Turk M."/>
            <person name="Zajc J."/>
            <person name="Zalar P."/>
            <person name="Grube M."/>
            <person name="Sun H."/>
            <person name="Han J."/>
            <person name="Sharma A."/>
            <person name="Chiniquy J."/>
            <person name="Ngan C.Y."/>
            <person name="Lipzen A."/>
            <person name="Barry K."/>
            <person name="Grigoriev I.V."/>
            <person name="Gunde-Cimerman N."/>
        </authorList>
    </citation>
    <scope>NUCLEOTIDE SEQUENCE [LARGE SCALE GENOMIC DNA]</scope>
    <source>
        <strain evidence="3 4">EXF-2481</strain>
    </source>
</reference>
<accession>A0A074Z7Y6</accession>
<feature type="region of interest" description="Disordered" evidence="1">
    <location>
        <begin position="18"/>
        <end position="39"/>
    </location>
</feature>
<dbReference type="Proteomes" id="UP000030641">
    <property type="component" value="Unassembled WGS sequence"/>
</dbReference>
<feature type="transmembrane region" description="Helical" evidence="2">
    <location>
        <begin position="241"/>
        <end position="260"/>
    </location>
</feature>
<dbReference type="OMA" id="ITYRIWE"/>
<organism evidence="3 4">
    <name type="scientific">Aureobasidium subglaciale (strain EXF-2481)</name>
    <name type="common">Aureobasidium pullulans var. subglaciale</name>
    <dbReference type="NCBI Taxonomy" id="1043005"/>
    <lineage>
        <taxon>Eukaryota</taxon>
        <taxon>Fungi</taxon>
        <taxon>Dikarya</taxon>
        <taxon>Ascomycota</taxon>
        <taxon>Pezizomycotina</taxon>
        <taxon>Dothideomycetes</taxon>
        <taxon>Dothideomycetidae</taxon>
        <taxon>Dothideales</taxon>
        <taxon>Saccotheciaceae</taxon>
        <taxon>Aureobasidium</taxon>
    </lineage>
</organism>
<feature type="transmembrane region" description="Helical" evidence="2">
    <location>
        <begin position="307"/>
        <end position="329"/>
    </location>
</feature>
<dbReference type="AlphaFoldDB" id="A0A074Z7Y6"/>
<feature type="transmembrane region" description="Helical" evidence="2">
    <location>
        <begin position="129"/>
        <end position="151"/>
    </location>
</feature>
<evidence type="ECO:0000313" key="3">
    <source>
        <dbReference type="EMBL" id="KEQ94991.1"/>
    </source>
</evidence>
<protein>
    <recommendedName>
        <fullName evidence="5">FAD-binding FR-type domain-containing protein</fullName>
    </recommendedName>
</protein>
<gene>
    <name evidence="3" type="ORF">AUEXF2481DRAFT_29719</name>
</gene>
<dbReference type="GeneID" id="25364030"/>
<feature type="transmembrane region" description="Helical" evidence="2">
    <location>
        <begin position="204"/>
        <end position="229"/>
    </location>
</feature>
<dbReference type="InParanoid" id="A0A074Z7Y6"/>